<evidence type="ECO:0000256" key="1">
    <source>
        <dbReference type="SAM" id="MobiDB-lite"/>
    </source>
</evidence>
<reference evidence="2 3" key="1">
    <citation type="submission" date="2021-02" db="EMBL/GenBank/DDBJ databases">
        <title>De Novo genome assembly of isolated myxobacteria.</title>
        <authorList>
            <person name="Stevens D.C."/>
        </authorList>
    </citation>
    <scope>NUCLEOTIDE SEQUENCE [LARGE SCALE GENOMIC DNA]</scope>
    <source>
        <strain evidence="2 3">SCHIC003</strain>
    </source>
</reference>
<dbReference type="Proteomes" id="UP000663090">
    <property type="component" value="Chromosome"/>
</dbReference>
<evidence type="ECO:0000313" key="3">
    <source>
        <dbReference type="Proteomes" id="UP000663090"/>
    </source>
</evidence>
<name>A0ABX7N757_9BACT</name>
<protein>
    <submittedName>
        <fullName evidence="2">DUF177 domain-containing protein</fullName>
    </submittedName>
</protein>
<keyword evidence="3" id="KW-1185">Reference proteome</keyword>
<sequence length="200" mass="21880">MLVKVEQIHEPGLKLDEPLAQELLGTALEGGESGQDTGFRAMRPSRLKATLRRVSGGVLLEGHFTAHVGSPCKRCLKDVELALPVSFNLNLVPESMARGEGFSDDDEKSMEKKERQQGETGGSFELDDVDQEVFDGKTIDLDPIVREQLLLALPMNISCKDDCKGLCSQCGTNLNEAKCQCETKPVDPRLAPLKNIKLSN</sequence>
<dbReference type="EMBL" id="CP071091">
    <property type="protein sequence ID" value="QSQ14607.1"/>
    <property type="molecule type" value="Genomic_DNA"/>
</dbReference>
<evidence type="ECO:0000313" key="2">
    <source>
        <dbReference type="EMBL" id="QSQ14607.1"/>
    </source>
</evidence>
<dbReference type="PANTHER" id="PTHR34374">
    <property type="entry name" value="LARGE RIBOSOMAL RNA SUBUNIT ACCUMULATION PROTEIN YCED HOMOLOG 1, CHLOROPLASTIC"/>
    <property type="match status" value="1"/>
</dbReference>
<organism evidence="2 3">
    <name type="scientific">Myxococcus landrumensis</name>
    <dbReference type="NCBI Taxonomy" id="2813577"/>
    <lineage>
        <taxon>Bacteria</taxon>
        <taxon>Pseudomonadati</taxon>
        <taxon>Myxococcota</taxon>
        <taxon>Myxococcia</taxon>
        <taxon>Myxococcales</taxon>
        <taxon>Cystobacterineae</taxon>
        <taxon>Myxococcaceae</taxon>
        <taxon>Myxococcus</taxon>
    </lineage>
</organism>
<dbReference type="Pfam" id="PF02620">
    <property type="entry name" value="YceD"/>
    <property type="match status" value="1"/>
</dbReference>
<dbReference type="RefSeq" id="WP_206716380.1">
    <property type="nucleotide sequence ID" value="NZ_CP071091.1"/>
</dbReference>
<gene>
    <name evidence="2" type="ORF">JY572_00465</name>
</gene>
<feature type="region of interest" description="Disordered" evidence="1">
    <location>
        <begin position="98"/>
        <end position="126"/>
    </location>
</feature>
<accession>A0ABX7N757</accession>
<dbReference type="PANTHER" id="PTHR34374:SF1">
    <property type="entry name" value="LARGE RIBOSOMAL RNA SUBUNIT ACCUMULATION PROTEIN YCED HOMOLOG 1, CHLOROPLASTIC"/>
    <property type="match status" value="1"/>
</dbReference>
<dbReference type="InterPro" id="IPR003772">
    <property type="entry name" value="YceD"/>
</dbReference>
<proteinExistence type="predicted"/>